<feature type="chain" id="PRO_5012802897" description="MORN repeat-containing protein" evidence="1">
    <location>
        <begin position="19"/>
        <end position="321"/>
    </location>
</feature>
<dbReference type="STRING" id="1513793.SAMN06296036_104116"/>
<gene>
    <name evidence="2" type="ORF">SAMN06296036_104116</name>
</gene>
<dbReference type="InterPro" id="IPR025649">
    <property type="entry name" value="DUF4360"/>
</dbReference>
<dbReference type="RefSeq" id="WP_132316835.1">
    <property type="nucleotide sequence ID" value="NZ_FWZT01000004.1"/>
</dbReference>
<evidence type="ECO:0008006" key="4">
    <source>
        <dbReference type="Google" id="ProtNLM"/>
    </source>
</evidence>
<name>A0A1Y6BIX2_9BACT</name>
<keyword evidence="3" id="KW-1185">Reference proteome</keyword>
<dbReference type="EMBL" id="FWZT01000004">
    <property type="protein sequence ID" value="SMF06147.1"/>
    <property type="molecule type" value="Genomic_DNA"/>
</dbReference>
<proteinExistence type="predicted"/>
<organism evidence="2 3">
    <name type="scientific">Pseudobacteriovorax antillogorgiicola</name>
    <dbReference type="NCBI Taxonomy" id="1513793"/>
    <lineage>
        <taxon>Bacteria</taxon>
        <taxon>Pseudomonadati</taxon>
        <taxon>Bdellovibrionota</taxon>
        <taxon>Oligoflexia</taxon>
        <taxon>Oligoflexales</taxon>
        <taxon>Pseudobacteriovoracaceae</taxon>
        <taxon>Pseudobacteriovorax</taxon>
    </lineage>
</organism>
<evidence type="ECO:0000256" key="1">
    <source>
        <dbReference type="SAM" id="SignalP"/>
    </source>
</evidence>
<dbReference type="Pfam" id="PF14273">
    <property type="entry name" value="DUF4360"/>
    <property type="match status" value="1"/>
</dbReference>
<sequence length="321" mass="35912">MKALLPLIALGISWTADAITPNIDYDNFYTTDVNNSDVPSGEQSQDIGSFCFEDNVNIRPNNDGTFDISFDEFNIETSPDYRQVHASCGVVIPIKVPEGKKVRFSQLGLEGETEVSLNGQSFLIVRPGYENSERRLTVNRYFHQPKVQDIVETTNIGEGYSECGDSEGNIQILMQADIIIAAHRANAETKETYMAIDGGAFRYFLDYQDCGGEPGHGDNPWMEGAYQFSYVAADGNIQYGSMSFDKFGGRYETFSGGKGTLQDVRYSNANKKVVGRWRFDNGQEGWFRFRTSDRSAQVFQGEWGVGRTVGSNRRGTWNGKR</sequence>
<reference evidence="3" key="1">
    <citation type="submission" date="2017-04" db="EMBL/GenBank/DDBJ databases">
        <authorList>
            <person name="Varghese N."/>
            <person name="Submissions S."/>
        </authorList>
    </citation>
    <scope>NUCLEOTIDE SEQUENCE [LARGE SCALE GENOMIC DNA]</scope>
    <source>
        <strain evidence="3">RKEM611</strain>
    </source>
</reference>
<protein>
    <recommendedName>
        <fullName evidence="4">MORN repeat-containing protein</fullName>
    </recommendedName>
</protein>
<accession>A0A1Y6BIX2</accession>
<feature type="signal peptide" evidence="1">
    <location>
        <begin position="1"/>
        <end position="18"/>
    </location>
</feature>
<dbReference type="Proteomes" id="UP000192907">
    <property type="component" value="Unassembled WGS sequence"/>
</dbReference>
<evidence type="ECO:0000313" key="2">
    <source>
        <dbReference type="EMBL" id="SMF06147.1"/>
    </source>
</evidence>
<dbReference type="AlphaFoldDB" id="A0A1Y6BIX2"/>
<evidence type="ECO:0000313" key="3">
    <source>
        <dbReference type="Proteomes" id="UP000192907"/>
    </source>
</evidence>
<keyword evidence="1" id="KW-0732">Signal</keyword>